<sequence>MPRYTEDQLKSAEKAVLEGMSIRQAGRDWGIPYATLSDRLKGAGTRNEAKEMYQRLSPEDEKALVGWITVQGQLGWAPTHQQVRNLASRIVVSSGDTRPLGRKWMEGFLRRHPSIRSLKARSIDSKRVKEVNAETIKDLFKD</sequence>
<dbReference type="PROSITE" id="PS51253">
    <property type="entry name" value="HTH_CENPB"/>
    <property type="match status" value="1"/>
</dbReference>
<dbReference type="Pfam" id="PF03221">
    <property type="entry name" value="HTH_Tnp_Tc5"/>
    <property type="match status" value="1"/>
</dbReference>
<gene>
    <name evidence="4" type="ORF">CSOJ01_15337</name>
</gene>
<dbReference type="Proteomes" id="UP000652219">
    <property type="component" value="Unassembled WGS sequence"/>
</dbReference>
<keyword evidence="1" id="KW-0238">DNA-binding</keyword>
<dbReference type="InterPro" id="IPR009057">
    <property type="entry name" value="Homeodomain-like_sf"/>
</dbReference>
<reference evidence="4 5" key="1">
    <citation type="journal article" date="2020" name="Phytopathology">
        <title>Genome Sequence Resources of Colletotrichum truncatum, C. plurivorum, C. musicola, and C. sojae: Four Species Pathogenic to Soybean (Glycine max).</title>
        <authorList>
            <person name="Rogerio F."/>
            <person name="Boufleur T.R."/>
            <person name="Ciampi-Guillardi M."/>
            <person name="Sukno S.A."/>
            <person name="Thon M.R."/>
            <person name="Massola Junior N.S."/>
            <person name="Baroncelli R."/>
        </authorList>
    </citation>
    <scope>NUCLEOTIDE SEQUENCE [LARGE SCALE GENOMIC DNA]</scope>
    <source>
        <strain evidence="4 5">LFN0009</strain>
    </source>
</reference>
<evidence type="ECO:0000259" key="3">
    <source>
        <dbReference type="PROSITE" id="PS51253"/>
    </source>
</evidence>
<evidence type="ECO:0000256" key="1">
    <source>
        <dbReference type="ARBA" id="ARBA00023125"/>
    </source>
</evidence>
<dbReference type="InterPro" id="IPR007889">
    <property type="entry name" value="HTH_Psq"/>
</dbReference>
<evidence type="ECO:0000313" key="4">
    <source>
        <dbReference type="EMBL" id="KAF6786836.1"/>
    </source>
</evidence>
<keyword evidence="5" id="KW-1185">Reference proteome</keyword>
<name>A0A8H6IN56_9PEZI</name>
<dbReference type="SMART" id="SM00674">
    <property type="entry name" value="CENPB"/>
    <property type="match status" value="1"/>
</dbReference>
<dbReference type="SUPFAM" id="SSF46689">
    <property type="entry name" value="Homeodomain-like"/>
    <property type="match status" value="1"/>
</dbReference>
<accession>A0A8H6IN56</accession>
<protein>
    <recommendedName>
        <fullName evidence="3">HTH CENPB-type domain-containing protein</fullName>
    </recommendedName>
</protein>
<dbReference type="InterPro" id="IPR006600">
    <property type="entry name" value="HTH_CenpB_DNA-bd_dom"/>
</dbReference>
<dbReference type="AlphaFoldDB" id="A0A8H6IN56"/>
<keyword evidence="2" id="KW-0539">Nucleus</keyword>
<organism evidence="4 5">
    <name type="scientific">Colletotrichum sojae</name>
    <dbReference type="NCBI Taxonomy" id="2175907"/>
    <lineage>
        <taxon>Eukaryota</taxon>
        <taxon>Fungi</taxon>
        <taxon>Dikarya</taxon>
        <taxon>Ascomycota</taxon>
        <taxon>Pezizomycotina</taxon>
        <taxon>Sordariomycetes</taxon>
        <taxon>Hypocreomycetidae</taxon>
        <taxon>Glomerellales</taxon>
        <taxon>Glomerellaceae</taxon>
        <taxon>Colletotrichum</taxon>
        <taxon>Colletotrichum orchidearum species complex</taxon>
    </lineage>
</organism>
<feature type="domain" description="HTH CENPB-type" evidence="3">
    <location>
        <begin position="48"/>
        <end position="118"/>
    </location>
</feature>
<dbReference type="EMBL" id="WIGN01000622">
    <property type="protein sequence ID" value="KAF6786836.1"/>
    <property type="molecule type" value="Genomic_DNA"/>
</dbReference>
<evidence type="ECO:0000256" key="2">
    <source>
        <dbReference type="ARBA" id="ARBA00023242"/>
    </source>
</evidence>
<evidence type="ECO:0000313" key="5">
    <source>
        <dbReference type="Proteomes" id="UP000652219"/>
    </source>
</evidence>
<dbReference type="Gene3D" id="1.10.10.60">
    <property type="entry name" value="Homeodomain-like"/>
    <property type="match status" value="1"/>
</dbReference>
<comment type="caution">
    <text evidence="4">The sequence shown here is derived from an EMBL/GenBank/DDBJ whole genome shotgun (WGS) entry which is preliminary data.</text>
</comment>
<proteinExistence type="predicted"/>
<dbReference type="Pfam" id="PF05225">
    <property type="entry name" value="HTH_psq"/>
    <property type="match status" value="1"/>
</dbReference>
<dbReference type="GO" id="GO:0003677">
    <property type="term" value="F:DNA binding"/>
    <property type="evidence" value="ECO:0007669"/>
    <property type="project" value="UniProtKB-KW"/>
</dbReference>